<comment type="caution">
    <text evidence="2">The sequence shown here is derived from an EMBL/GenBank/DDBJ whole genome shotgun (WGS) entry which is preliminary data.</text>
</comment>
<dbReference type="InterPro" id="IPR045517">
    <property type="entry name" value="Glyoxalase_8"/>
</dbReference>
<dbReference type="AlphaFoldDB" id="A0A5J5G3L5"/>
<gene>
    <name evidence="2" type="ORF">FJU30_05235</name>
</gene>
<dbReference type="Gene3D" id="2.60.120.260">
    <property type="entry name" value="Galactose-binding domain-like"/>
    <property type="match status" value="1"/>
</dbReference>
<dbReference type="Proteomes" id="UP000335415">
    <property type="component" value="Unassembled WGS sequence"/>
</dbReference>
<name>A0A5J5G3L5_9GAMM</name>
<keyword evidence="3" id="KW-1185">Reference proteome</keyword>
<evidence type="ECO:0000313" key="3">
    <source>
        <dbReference type="Proteomes" id="UP000335415"/>
    </source>
</evidence>
<evidence type="ECO:0000313" key="2">
    <source>
        <dbReference type="EMBL" id="KAA9001699.1"/>
    </source>
</evidence>
<dbReference type="OrthoDB" id="9803104at2"/>
<accession>A0A5J5G3L5</accession>
<sequence>MRTYLDAKLMAKALRQALAARSVTLTHSECLEIVARQFGFAEWNMLAARIDTASTDNLPLVLPLNWRMSRQTNQRYYRAGLSPDDSGVALVESLSGYGDAMPDDSFGCLMQSIVADDFKNCRVKLSASLRTEGVDSASIWIRVDRLPGTVLRFDNLRQRAGKDGPLRGDCGWTERSIIVDVPDYALSIHYGILLQGHGRVWARAFRLETVGLDVPATAGNGRYLAAPSNLDFLTASQS</sequence>
<feature type="domain" description="Glyoxalase-related protein" evidence="1">
    <location>
        <begin position="5"/>
        <end position="55"/>
    </location>
</feature>
<proteinExistence type="predicted"/>
<evidence type="ECO:0000259" key="1">
    <source>
        <dbReference type="Pfam" id="PF20066"/>
    </source>
</evidence>
<dbReference type="Pfam" id="PF20066">
    <property type="entry name" value="Glyoxalase_8"/>
    <property type="match status" value="1"/>
</dbReference>
<dbReference type="EMBL" id="VYKJ01000002">
    <property type="protein sequence ID" value="KAA9001699.1"/>
    <property type="molecule type" value="Genomic_DNA"/>
</dbReference>
<reference evidence="2 3" key="1">
    <citation type="submission" date="2019-09" db="EMBL/GenBank/DDBJ databases">
        <authorList>
            <person name="Li Y."/>
        </authorList>
    </citation>
    <scope>NUCLEOTIDE SEQUENCE [LARGE SCALE GENOMIC DNA]</scope>
    <source>
        <strain evidence="2 3">L3-3HA</strain>
    </source>
</reference>
<organism evidence="2 3">
    <name type="scientific">Affinibrenneria salicis</name>
    <dbReference type="NCBI Taxonomy" id="2590031"/>
    <lineage>
        <taxon>Bacteria</taxon>
        <taxon>Pseudomonadati</taxon>
        <taxon>Pseudomonadota</taxon>
        <taxon>Gammaproteobacteria</taxon>
        <taxon>Enterobacterales</taxon>
        <taxon>Pectobacteriaceae</taxon>
        <taxon>Affinibrenneria</taxon>
    </lineage>
</organism>
<protein>
    <recommendedName>
        <fullName evidence="1">Glyoxalase-related protein domain-containing protein</fullName>
    </recommendedName>
</protein>
<dbReference type="RefSeq" id="WP_150433940.1">
    <property type="nucleotide sequence ID" value="NZ_VYKJ01000002.1"/>
</dbReference>